<keyword evidence="3" id="KW-1185">Reference proteome</keyword>
<gene>
    <name evidence="2" type="primary">Necator_chrIV.g13964</name>
    <name evidence="2" type="ORF">RB195_000671</name>
</gene>
<comment type="caution">
    <text evidence="2">The sequence shown here is derived from an EMBL/GenBank/DDBJ whole genome shotgun (WGS) entry which is preliminary data.</text>
</comment>
<feature type="signal peptide" evidence="1">
    <location>
        <begin position="1"/>
        <end position="17"/>
    </location>
</feature>
<name>A0ABR1DCK2_NECAM</name>
<feature type="chain" id="PRO_5046620095" description="Secreted protein" evidence="1">
    <location>
        <begin position="18"/>
        <end position="81"/>
    </location>
</feature>
<evidence type="ECO:0000313" key="2">
    <source>
        <dbReference type="EMBL" id="KAK6747615.1"/>
    </source>
</evidence>
<accession>A0ABR1DCK2</accession>
<keyword evidence="1" id="KW-0732">Signal</keyword>
<organism evidence="2 3">
    <name type="scientific">Necator americanus</name>
    <name type="common">Human hookworm</name>
    <dbReference type="NCBI Taxonomy" id="51031"/>
    <lineage>
        <taxon>Eukaryota</taxon>
        <taxon>Metazoa</taxon>
        <taxon>Ecdysozoa</taxon>
        <taxon>Nematoda</taxon>
        <taxon>Chromadorea</taxon>
        <taxon>Rhabditida</taxon>
        <taxon>Rhabditina</taxon>
        <taxon>Rhabditomorpha</taxon>
        <taxon>Strongyloidea</taxon>
        <taxon>Ancylostomatidae</taxon>
        <taxon>Bunostominae</taxon>
        <taxon>Necator</taxon>
    </lineage>
</organism>
<dbReference type="Proteomes" id="UP001303046">
    <property type="component" value="Unassembled WGS sequence"/>
</dbReference>
<sequence>MCGLLLVITVLFGLSEFYRLEPTSSCLRVELVVTAEPTFAFLSTRSTVKHFIDSIHLPRSAKHTCAQIGWHFIYWDFLQLA</sequence>
<evidence type="ECO:0008006" key="4">
    <source>
        <dbReference type="Google" id="ProtNLM"/>
    </source>
</evidence>
<dbReference type="EMBL" id="JAVFWL010000004">
    <property type="protein sequence ID" value="KAK6747615.1"/>
    <property type="molecule type" value="Genomic_DNA"/>
</dbReference>
<proteinExistence type="predicted"/>
<evidence type="ECO:0000313" key="3">
    <source>
        <dbReference type="Proteomes" id="UP001303046"/>
    </source>
</evidence>
<protein>
    <recommendedName>
        <fullName evidence="4">Secreted protein</fullName>
    </recommendedName>
</protein>
<evidence type="ECO:0000256" key="1">
    <source>
        <dbReference type="SAM" id="SignalP"/>
    </source>
</evidence>
<reference evidence="2 3" key="1">
    <citation type="submission" date="2023-08" db="EMBL/GenBank/DDBJ databases">
        <title>A Necator americanus chromosomal reference genome.</title>
        <authorList>
            <person name="Ilik V."/>
            <person name="Petrzelkova K.J."/>
            <person name="Pardy F."/>
            <person name="Fuh T."/>
            <person name="Niatou-Singa F.S."/>
            <person name="Gouil Q."/>
            <person name="Baker L."/>
            <person name="Ritchie M.E."/>
            <person name="Jex A.R."/>
            <person name="Gazzola D."/>
            <person name="Li H."/>
            <person name="Toshio Fujiwara R."/>
            <person name="Zhan B."/>
            <person name="Aroian R.V."/>
            <person name="Pafco B."/>
            <person name="Schwarz E.M."/>
        </authorList>
    </citation>
    <scope>NUCLEOTIDE SEQUENCE [LARGE SCALE GENOMIC DNA]</scope>
    <source>
        <strain evidence="2 3">Aroian</strain>
        <tissue evidence="2">Whole animal</tissue>
    </source>
</reference>